<dbReference type="Proteomes" id="UP001151518">
    <property type="component" value="Unassembled WGS sequence"/>
</dbReference>
<sequence>MSRVENEDGWDDDFGGFGDETNYDEEEFGDFSESKITELQASPVKTSTIDNNANKQGFENNLKVDSILSQTAALLDANINNSARNEVVEKCIAQILDDIPESSHTVEPQDRTSENPLLDPSAADSFVSDVMQTVDHASIEPRLLRNLLFVAVSGISDPRKICELLTPLSELQLPYKETNPMAQDAPPLSIEEIQAIISVQESQSLLDSQATDLESTLEHALQSIDVLIAAKEQELAKKKDAIDAYNQVIQTLVAQATKLH</sequence>
<evidence type="ECO:0000313" key="2">
    <source>
        <dbReference type="EMBL" id="KAJ2678596.1"/>
    </source>
</evidence>
<evidence type="ECO:0000313" key="3">
    <source>
        <dbReference type="Proteomes" id="UP001151518"/>
    </source>
</evidence>
<name>A0A9W8KZ92_9FUNG</name>
<dbReference type="AlphaFoldDB" id="A0A9W8KZ92"/>
<dbReference type="EMBL" id="JANBTW010000019">
    <property type="protein sequence ID" value="KAJ2678596.1"/>
    <property type="molecule type" value="Genomic_DNA"/>
</dbReference>
<evidence type="ECO:0000256" key="1">
    <source>
        <dbReference type="SAM" id="MobiDB-lite"/>
    </source>
</evidence>
<reference evidence="2" key="1">
    <citation type="submission" date="2022-07" db="EMBL/GenBank/DDBJ databases">
        <title>Phylogenomic reconstructions and comparative analyses of Kickxellomycotina fungi.</title>
        <authorList>
            <person name="Reynolds N.K."/>
            <person name="Stajich J.E."/>
            <person name="Barry K."/>
            <person name="Grigoriev I.V."/>
            <person name="Crous P."/>
            <person name="Smith M.E."/>
        </authorList>
    </citation>
    <scope>NUCLEOTIDE SEQUENCE</scope>
    <source>
        <strain evidence="2">NRRL 3115</strain>
    </source>
</reference>
<protein>
    <submittedName>
        <fullName evidence="2">Uncharacterized protein</fullName>
    </submittedName>
</protein>
<dbReference type="OrthoDB" id="5598066at2759"/>
<organism evidence="2 3">
    <name type="scientific">Coemansia spiralis</name>
    <dbReference type="NCBI Taxonomy" id="417178"/>
    <lineage>
        <taxon>Eukaryota</taxon>
        <taxon>Fungi</taxon>
        <taxon>Fungi incertae sedis</taxon>
        <taxon>Zoopagomycota</taxon>
        <taxon>Kickxellomycotina</taxon>
        <taxon>Kickxellomycetes</taxon>
        <taxon>Kickxellales</taxon>
        <taxon>Kickxellaceae</taxon>
        <taxon>Coemansia</taxon>
    </lineage>
</organism>
<gene>
    <name evidence="2" type="ORF">GGI25_002184</name>
</gene>
<accession>A0A9W8KZ92</accession>
<feature type="compositionally biased region" description="Acidic residues" evidence="1">
    <location>
        <begin position="21"/>
        <end position="30"/>
    </location>
</feature>
<proteinExistence type="predicted"/>
<comment type="caution">
    <text evidence="2">The sequence shown here is derived from an EMBL/GenBank/DDBJ whole genome shotgun (WGS) entry which is preliminary data.</text>
</comment>
<feature type="region of interest" description="Disordered" evidence="1">
    <location>
        <begin position="1"/>
        <end position="31"/>
    </location>
</feature>